<dbReference type="PROSITE" id="PS50089">
    <property type="entry name" value="ZF_RING_2"/>
    <property type="match status" value="1"/>
</dbReference>
<evidence type="ECO:0000256" key="5">
    <source>
        <dbReference type="SAM" id="MobiDB-lite"/>
    </source>
</evidence>
<feature type="compositionally biased region" description="Basic residues" evidence="5">
    <location>
        <begin position="97"/>
        <end position="106"/>
    </location>
</feature>
<organism evidence="8">
    <name type="scientific">Ditylum brightwellii</name>
    <dbReference type="NCBI Taxonomy" id="49249"/>
    <lineage>
        <taxon>Eukaryota</taxon>
        <taxon>Sar</taxon>
        <taxon>Stramenopiles</taxon>
        <taxon>Ochrophyta</taxon>
        <taxon>Bacillariophyta</taxon>
        <taxon>Mediophyceae</taxon>
        <taxon>Lithodesmiophycidae</taxon>
        <taxon>Lithodesmiales</taxon>
        <taxon>Lithodesmiaceae</taxon>
        <taxon>Ditylum</taxon>
    </lineage>
</organism>
<name>A0A6V2JC91_9STRA</name>
<feature type="compositionally biased region" description="Basic and acidic residues" evidence="5">
    <location>
        <begin position="330"/>
        <end position="349"/>
    </location>
</feature>
<dbReference type="EMBL" id="HBNS01034218">
    <property type="protein sequence ID" value="CAE4629816.1"/>
    <property type="molecule type" value="Transcribed_RNA"/>
</dbReference>
<feature type="region of interest" description="Disordered" evidence="5">
    <location>
        <begin position="144"/>
        <end position="169"/>
    </location>
</feature>
<feature type="compositionally biased region" description="Polar residues" evidence="5">
    <location>
        <begin position="144"/>
        <end position="153"/>
    </location>
</feature>
<feature type="compositionally biased region" description="Acidic residues" evidence="5">
    <location>
        <begin position="359"/>
        <end position="373"/>
    </location>
</feature>
<dbReference type="Gene3D" id="3.30.40.10">
    <property type="entry name" value="Zinc/RING finger domain, C3HC4 (zinc finger)"/>
    <property type="match status" value="1"/>
</dbReference>
<proteinExistence type="predicted"/>
<feature type="compositionally biased region" description="Low complexity" evidence="5">
    <location>
        <begin position="154"/>
        <end position="169"/>
    </location>
</feature>
<evidence type="ECO:0000256" key="3">
    <source>
        <dbReference type="ARBA" id="ARBA00022833"/>
    </source>
</evidence>
<feature type="compositionally biased region" description="Basic and acidic residues" evidence="5">
    <location>
        <begin position="374"/>
        <end position="394"/>
    </location>
</feature>
<evidence type="ECO:0000256" key="4">
    <source>
        <dbReference type="PROSITE-ProRule" id="PRU00175"/>
    </source>
</evidence>
<sequence length="402" mass="46201">MILRNETNTSSSPSFSVFDNTTINNSTHDHASRVNHHDLSPEMEIRLSLLLYILTFFMFAGCLRPNIPHTSHRRYIGEDEYYAERQHQTRAAANAHQRNRNQNKKQKTADPEERRKTVDASLTTTTIASCDEESGCILTLSSDTAPTSKEQGLQQSNNEQQQQQNAQLDNYDDDEASCMICLEPYLIGDKVSYSKHNALQCRHIFHQECISDWLMRQDDCPCCRTPFIMQPGADGSNINEQTLNDQTDIQNAEDLDLEQSDEDSSQDHARPSGVLYIVNGMISKNMYSMFSVTDEKEEDNNEQEKSATTDIEEANSPLFETENTTSQSEEDSRQEDSTPRRRSLVERVFGRAYTSVSINDDEDDRTDDDDMQQSEERRDRIEQINDDNRDDNEVHEIQYNAF</sequence>
<protein>
    <recommendedName>
        <fullName evidence="6">RING-type domain-containing protein</fullName>
    </recommendedName>
</protein>
<dbReference type="PANTHER" id="PTHR45969">
    <property type="entry name" value="RING ZINC FINGER PROTEIN-RELATED"/>
    <property type="match status" value="1"/>
</dbReference>
<accession>A0A6V2JC91</accession>
<dbReference type="SMART" id="SM00184">
    <property type="entry name" value="RING"/>
    <property type="match status" value="1"/>
</dbReference>
<gene>
    <name evidence="7" type="ORF">DBRI00130_LOCUS26775</name>
    <name evidence="8" type="ORF">DBRI00130_LOCUS26777</name>
</gene>
<dbReference type="PANTHER" id="PTHR45969:SF81">
    <property type="entry name" value="OS08G0157400 PROTEIN"/>
    <property type="match status" value="1"/>
</dbReference>
<feature type="compositionally biased region" description="Basic and acidic residues" evidence="5">
    <location>
        <begin position="107"/>
        <end position="118"/>
    </location>
</feature>
<evidence type="ECO:0000259" key="6">
    <source>
        <dbReference type="PROSITE" id="PS50089"/>
    </source>
</evidence>
<dbReference type="SUPFAM" id="SSF57850">
    <property type="entry name" value="RING/U-box"/>
    <property type="match status" value="1"/>
</dbReference>
<dbReference type="EMBL" id="HBNS01034220">
    <property type="protein sequence ID" value="CAE4629820.1"/>
    <property type="molecule type" value="Transcribed_RNA"/>
</dbReference>
<dbReference type="GO" id="GO:0008270">
    <property type="term" value="F:zinc ion binding"/>
    <property type="evidence" value="ECO:0007669"/>
    <property type="project" value="UniProtKB-KW"/>
</dbReference>
<reference evidence="8" key="1">
    <citation type="submission" date="2021-01" db="EMBL/GenBank/DDBJ databases">
        <authorList>
            <person name="Corre E."/>
            <person name="Pelletier E."/>
            <person name="Niang G."/>
            <person name="Scheremetjew M."/>
            <person name="Finn R."/>
            <person name="Kale V."/>
            <person name="Holt S."/>
            <person name="Cochrane G."/>
            <person name="Meng A."/>
            <person name="Brown T."/>
            <person name="Cohen L."/>
        </authorList>
    </citation>
    <scope>NUCLEOTIDE SEQUENCE</scope>
    <source>
        <strain evidence="8">GSO104</strain>
    </source>
</reference>
<dbReference type="GO" id="GO:0061630">
    <property type="term" value="F:ubiquitin protein ligase activity"/>
    <property type="evidence" value="ECO:0007669"/>
    <property type="project" value="TreeGrafter"/>
</dbReference>
<dbReference type="InterPro" id="IPR013083">
    <property type="entry name" value="Znf_RING/FYVE/PHD"/>
</dbReference>
<evidence type="ECO:0000256" key="1">
    <source>
        <dbReference type="ARBA" id="ARBA00022723"/>
    </source>
</evidence>
<keyword evidence="3" id="KW-0862">Zinc</keyword>
<dbReference type="CDD" id="cd16454">
    <property type="entry name" value="RING-H2_PA-TM-RING"/>
    <property type="match status" value="1"/>
</dbReference>
<feature type="domain" description="RING-type" evidence="6">
    <location>
        <begin position="178"/>
        <end position="224"/>
    </location>
</feature>
<evidence type="ECO:0000313" key="7">
    <source>
        <dbReference type="EMBL" id="CAE4629816.1"/>
    </source>
</evidence>
<evidence type="ECO:0000256" key="2">
    <source>
        <dbReference type="ARBA" id="ARBA00022771"/>
    </source>
</evidence>
<dbReference type="InterPro" id="IPR001841">
    <property type="entry name" value="Znf_RING"/>
</dbReference>
<evidence type="ECO:0000313" key="8">
    <source>
        <dbReference type="EMBL" id="CAE4629820.1"/>
    </source>
</evidence>
<feature type="region of interest" description="Disordered" evidence="5">
    <location>
        <begin position="293"/>
        <end position="394"/>
    </location>
</feature>
<dbReference type="AlphaFoldDB" id="A0A6V2JC91"/>
<dbReference type="Pfam" id="PF13639">
    <property type="entry name" value="zf-RING_2"/>
    <property type="match status" value="1"/>
</dbReference>
<dbReference type="GO" id="GO:0016567">
    <property type="term" value="P:protein ubiquitination"/>
    <property type="evidence" value="ECO:0007669"/>
    <property type="project" value="TreeGrafter"/>
</dbReference>
<keyword evidence="2 4" id="KW-0863">Zinc-finger</keyword>
<feature type="region of interest" description="Disordered" evidence="5">
    <location>
        <begin position="87"/>
        <end position="119"/>
    </location>
</feature>
<keyword evidence="1" id="KW-0479">Metal-binding</keyword>